<dbReference type="InterPro" id="IPR000160">
    <property type="entry name" value="GGDEF_dom"/>
</dbReference>
<dbReference type="FunFam" id="3.30.70.270:FF:000001">
    <property type="entry name" value="Diguanylate cyclase domain protein"/>
    <property type="match status" value="1"/>
</dbReference>
<keyword evidence="3" id="KW-0812">Transmembrane</keyword>
<comment type="catalytic activity">
    <reaction evidence="2">
        <text>2 GTP = 3',3'-c-di-GMP + 2 diphosphate</text>
        <dbReference type="Rhea" id="RHEA:24898"/>
        <dbReference type="ChEBI" id="CHEBI:33019"/>
        <dbReference type="ChEBI" id="CHEBI:37565"/>
        <dbReference type="ChEBI" id="CHEBI:58805"/>
        <dbReference type="EC" id="2.7.7.65"/>
    </reaction>
</comment>
<dbReference type="EMBL" id="FCNP01000014">
    <property type="protein sequence ID" value="CVI55712.1"/>
    <property type="molecule type" value="Genomic_DNA"/>
</dbReference>
<name>A0A1S7TM99_9HYPH</name>
<feature type="transmembrane region" description="Helical" evidence="3">
    <location>
        <begin position="137"/>
        <end position="157"/>
    </location>
</feature>
<reference evidence="5" key="1">
    <citation type="submission" date="2016-01" db="EMBL/GenBank/DDBJ databases">
        <authorList>
            <person name="Regsiter A."/>
            <person name="william w."/>
        </authorList>
    </citation>
    <scope>NUCLEOTIDE SEQUENCE</scope>
    <source>
        <strain evidence="5">NCPPB 1641</strain>
    </source>
</reference>
<feature type="transmembrane region" description="Helical" evidence="3">
    <location>
        <begin position="114"/>
        <end position="130"/>
    </location>
</feature>
<comment type="caution">
    <text evidence="5">The sequence shown here is derived from an EMBL/GenBank/DDBJ whole genome shotgun (WGS) entry which is preliminary data.</text>
</comment>
<feature type="domain" description="GGDEF" evidence="4">
    <location>
        <begin position="244"/>
        <end position="384"/>
    </location>
</feature>
<dbReference type="RefSeq" id="WP_080852323.1">
    <property type="nucleotide sequence ID" value="NZ_LT009775.1"/>
</dbReference>
<evidence type="ECO:0000259" key="4">
    <source>
        <dbReference type="PROSITE" id="PS50887"/>
    </source>
</evidence>
<feature type="transmembrane region" description="Helical" evidence="3">
    <location>
        <begin position="163"/>
        <end position="183"/>
    </location>
</feature>
<organism evidence="5 6">
    <name type="scientific">Agrobacterium deltaense NCPPB 1641</name>
    <dbReference type="NCBI Taxonomy" id="1183425"/>
    <lineage>
        <taxon>Bacteria</taxon>
        <taxon>Pseudomonadati</taxon>
        <taxon>Pseudomonadota</taxon>
        <taxon>Alphaproteobacteria</taxon>
        <taxon>Hyphomicrobiales</taxon>
        <taxon>Rhizobiaceae</taxon>
        <taxon>Rhizobium/Agrobacterium group</taxon>
        <taxon>Agrobacterium</taxon>
    </lineage>
</organism>
<dbReference type="GO" id="GO:0043709">
    <property type="term" value="P:cell adhesion involved in single-species biofilm formation"/>
    <property type="evidence" value="ECO:0007669"/>
    <property type="project" value="TreeGrafter"/>
</dbReference>
<keyword evidence="3" id="KW-0472">Membrane</keyword>
<feature type="transmembrane region" description="Helical" evidence="3">
    <location>
        <begin position="24"/>
        <end position="42"/>
    </location>
</feature>
<evidence type="ECO:0000256" key="3">
    <source>
        <dbReference type="SAM" id="Phobius"/>
    </source>
</evidence>
<dbReference type="AlphaFoldDB" id="A0A1S7TM99"/>
<dbReference type="GO" id="GO:0052621">
    <property type="term" value="F:diguanylate cyclase activity"/>
    <property type="evidence" value="ECO:0007669"/>
    <property type="project" value="UniProtKB-EC"/>
</dbReference>
<evidence type="ECO:0000256" key="2">
    <source>
        <dbReference type="ARBA" id="ARBA00034247"/>
    </source>
</evidence>
<protein>
    <recommendedName>
        <fullName evidence="1">diguanylate cyclase</fullName>
        <ecNumber evidence="1">2.7.7.65</ecNumber>
    </recommendedName>
</protein>
<dbReference type="InterPro" id="IPR029787">
    <property type="entry name" value="Nucleotide_cyclase"/>
</dbReference>
<proteinExistence type="predicted"/>
<dbReference type="EC" id="2.7.7.65" evidence="1"/>
<keyword evidence="6" id="KW-1185">Reference proteome</keyword>
<accession>A0A1S7TM99</accession>
<dbReference type="InterPro" id="IPR050469">
    <property type="entry name" value="Diguanylate_Cyclase"/>
</dbReference>
<dbReference type="GO" id="GO:1902201">
    <property type="term" value="P:negative regulation of bacterial-type flagellum-dependent cell motility"/>
    <property type="evidence" value="ECO:0007669"/>
    <property type="project" value="TreeGrafter"/>
</dbReference>
<keyword evidence="3" id="KW-1133">Transmembrane helix</keyword>
<dbReference type="PROSITE" id="PS50887">
    <property type="entry name" value="GGDEF"/>
    <property type="match status" value="1"/>
</dbReference>
<feature type="transmembrane region" description="Helical" evidence="3">
    <location>
        <begin position="88"/>
        <end position="108"/>
    </location>
</feature>
<dbReference type="InterPro" id="IPR043128">
    <property type="entry name" value="Rev_trsase/Diguanyl_cyclase"/>
</dbReference>
<dbReference type="Proteomes" id="UP000192140">
    <property type="component" value="Unassembled WGS sequence"/>
</dbReference>
<dbReference type="CDD" id="cd01949">
    <property type="entry name" value="GGDEF"/>
    <property type="match status" value="1"/>
</dbReference>
<dbReference type="PANTHER" id="PTHR45138:SF9">
    <property type="entry name" value="DIGUANYLATE CYCLASE DGCM-RELATED"/>
    <property type="match status" value="1"/>
</dbReference>
<dbReference type="Pfam" id="PF00990">
    <property type="entry name" value="GGDEF"/>
    <property type="match status" value="1"/>
</dbReference>
<dbReference type="SMART" id="SM00267">
    <property type="entry name" value="GGDEF"/>
    <property type="match status" value="1"/>
</dbReference>
<dbReference type="PANTHER" id="PTHR45138">
    <property type="entry name" value="REGULATORY COMPONENTS OF SENSORY TRANSDUCTION SYSTEM"/>
    <property type="match status" value="1"/>
</dbReference>
<gene>
    <name evidence="5" type="ORF">AGR7A_Cc210244</name>
</gene>
<dbReference type="NCBIfam" id="TIGR00254">
    <property type="entry name" value="GGDEF"/>
    <property type="match status" value="1"/>
</dbReference>
<feature type="transmembrane region" description="Helical" evidence="3">
    <location>
        <begin position="57"/>
        <end position="76"/>
    </location>
</feature>
<dbReference type="GO" id="GO:0005886">
    <property type="term" value="C:plasma membrane"/>
    <property type="evidence" value="ECO:0007669"/>
    <property type="project" value="TreeGrafter"/>
</dbReference>
<evidence type="ECO:0000313" key="5">
    <source>
        <dbReference type="EMBL" id="CVI55712.1"/>
    </source>
</evidence>
<dbReference type="SUPFAM" id="SSF55073">
    <property type="entry name" value="Nucleotide cyclase"/>
    <property type="match status" value="1"/>
</dbReference>
<evidence type="ECO:0000313" key="6">
    <source>
        <dbReference type="Proteomes" id="UP000192140"/>
    </source>
</evidence>
<dbReference type="Gene3D" id="3.30.70.270">
    <property type="match status" value="1"/>
</dbReference>
<evidence type="ECO:0000256" key="1">
    <source>
        <dbReference type="ARBA" id="ARBA00012528"/>
    </source>
</evidence>
<sequence>MVILLEDDRSSGFVRKVNESSRQFNTYGLIFGAILYNLYVFVDMNLVPEIIWLDLTVRLFVITPLLFLYFPARYYALRARADAVAHEVLHGLGCMLVVASLMYIYASAKTASASEYYMGIVTVVLYMNTIHRKPFPLAVLGTVGCMAVFIGGMQYVAVTSEVARIPAIMCSVGISAVSLFAAYRIEQVERRDYLASLREKTLLQRIQNANHELQQLSNTDQLTGIRNRRSFDEAATEASGGSGRPRALILIDVDYFKNYNDSEGHLAGDDCLRRIAGRLRGGLRKDDGDRSFVARYGGEEFVVLLDNCVVSAALAIGERLRLAVIDEAIPHLNRPDGREIVTVSLGIAVSGDGREIIYEMVNRADMALYEAKRQGRDRLVLASGNMATIIGPAELCGVEAAISA</sequence>